<dbReference type="PANTHER" id="PTHR42928">
    <property type="entry name" value="TRICARBOXYLATE-BINDING PROTEIN"/>
    <property type="match status" value="1"/>
</dbReference>
<comment type="similarity">
    <text evidence="1">Belongs to the UPF0065 (bug) family.</text>
</comment>
<feature type="signal peptide" evidence="2">
    <location>
        <begin position="1"/>
        <end position="25"/>
    </location>
</feature>
<dbReference type="RefSeq" id="WP_201684103.1">
    <property type="nucleotide sequence ID" value="NZ_JAEQNA010000003.1"/>
</dbReference>
<dbReference type="CDD" id="cd13578">
    <property type="entry name" value="PBP2_Bug27"/>
    <property type="match status" value="1"/>
</dbReference>
<dbReference type="EMBL" id="JAEQNA010000003">
    <property type="protein sequence ID" value="MBL0421047.1"/>
    <property type="molecule type" value="Genomic_DNA"/>
</dbReference>
<evidence type="ECO:0000313" key="3">
    <source>
        <dbReference type="EMBL" id="MBL0421047.1"/>
    </source>
</evidence>
<feature type="chain" id="PRO_5037988396" evidence="2">
    <location>
        <begin position="26"/>
        <end position="329"/>
    </location>
</feature>
<keyword evidence="4" id="KW-1185">Reference proteome</keyword>
<evidence type="ECO:0000256" key="2">
    <source>
        <dbReference type="SAM" id="SignalP"/>
    </source>
</evidence>
<dbReference type="Proteomes" id="UP000613011">
    <property type="component" value="Unassembled WGS sequence"/>
</dbReference>
<name>A0A936ZHL4_9BURK</name>
<dbReference type="Gene3D" id="3.40.190.150">
    <property type="entry name" value="Bordetella uptake gene, domain 1"/>
    <property type="match status" value="1"/>
</dbReference>
<sequence>MTPHSRNRRHVLAALASLCALPAIGQTAAPAESWPRKAVQIVVPFAAGGATDVQTRMIGQQLTERWGQAVVVDNKAGGTGAIGSLLVARATPDGHTLLMGTASTHSVSPAVNPKLSYKLGDFAPAVLVATFPNMLVVHPDVPARSVPELIKLLKERPGEFNFGSTGNGGSVHLAGELFMQATGTRMTHIPFKGSGQAVGELVAGRVQVAFDNIPAMLPQVRAGKLRALAVTGLQRLPSMPDLPTVAETVPGFEATTWIGLFAPAGTPASILDKIAADASAVVREPEMVRRFNEQGAAAAGSSPAEFTRFVMADTEKWRKVVKSAGLSLD</sequence>
<evidence type="ECO:0000313" key="4">
    <source>
        <dbReference type="Proteomes" id="UP000613011"/>
    </source>
</evidence>
<dbReference type="InterPro" id="IPR042100">
    <property type="entry name" value="Bug_dom1"/>
</dbReference>
<dbReference type="SUPFAM" id="SSF53850">
    <property type="entry name" value="Periplasmic binding protein-like II"/>
    <property type="match status" value="1"/>
</dbReference>
<evidence type="ECO:0000256" key="1">
    <source>
        <dbReference type="ARBA" id="ARBA00006987"/>
    </source>
</evidence>
<dbReference type="Gene3D" id="3.40.190.10">
    <property type="entry name" value="Periplasmic binding protein-like II"/>
    <property type="match status" value="1"/>
</dbReference>
<dbReference type="PANTHER" id="PTHR42928:SF5">
    <property type="entry name" value="BLR1237 PROTEIN"/>
    <property type="match status" value="1"/>
</dbReference>
<keyword evidence="2" id="KW-0732">Signal</keyword>
<comment type="caution">
    <text evidence="3">The sequence shown here is derived from an EMBL/GenBank/DDBJ whole genome shotgun (WGS) entry which is preliminary data.</text>
</comment>
<organism evidence="3 4">
    <name type="scientific">Ramlibacter aurantiacus</name>
    <dbReference type="NCBI Taxonomy" id="2801330"/>
    <lineage>
        <taxon>Bacteria</taxon>
        <taxon>Pseudomonadati</taxon>
        <taxon>Pseudomonadota</taxon>
        <taxon>Betaproteobacteria</taxon>
        <taxon>Burkholderiales</taxon>
        <taxon>Comamonadaceae</taxon>
        <taxon>Ramlibacter</taxon>
    </lineage>
</organism>
<accession>A0A936ZHL4</accession>
<dbReference type="InterPro" id="IPR005064">
    <property type="entry name" value="BUG"/>
</dbReference>
<proteinExistence type="inferred from homology"/>
<gene>
    <name evidence="3" type="ORF">JI739_11875</name>
</gene>
<dbReference type="PROSITE" id="PS51318">
    <property type="entry name" value="TAT"/>
    <property type="match status" value="1"/>
</dbReference>
<dbReference type="AlphaFoldDB" id="A0A936ZHL4"/>
<dbReference type="Pfam" id="PF03401">
    <property type="entry name" value="TctC"/>
    <property type="match status" value="1"/>
</dbReference>
<reference evidence="3" key="1">
    <citation type="submission" date="2021-01" db="EMBL/GenBank/DDBJ databases">
        <title>Ramlibacter sp. strain AW1 16S ribosomal RNA gene Genome sequencing and assembly.</title>
        <authorList>
            <person name="Kang M."/>
        </authorList>
    </citation>
    <scope>NUCLEOTIDE SEQUENCE</scope>
    <source>
        <strain evidence="3">AW1</strain>
    </source>
</reference>
<protein>
    <submittedName>
        <fullName evidence="3">Tripartite tricarboxylate transporter substrate binding protein</fullName>
    </submittedName>
</protein>
<dbReference type="InterPro" id="IPR006311">
    <property type="entry name" value="TAT_signal"/>
</dbReference>
<dbReference type="PIRSF" id="PIRSF017082">
    <property type="entry name" value="YflP"/>
    <property type="match status" value="1"/>
</dbReference>